<name>A0ABM4CCB9_HYDVU</name>
<keyword evidence="1" id="KW-1185">Reference proteome</keyword>
<dbReference type="RefSeq" id="XP_065659324.1">
    <property type="nucleotide sequence ID" value="XM_065803252.1"/>
</dbReference>
<sequence length="308" mass="35171">MNEYILNRSFKTQSNQKQSLIYGNENESESDELSIELKEISEKLPLMKRYGQSYDQNTSEMHTTNYVPVTMITESNVDMTTFENNEGQTNSVNTMKLYEHTTLIDPQHNLFSNSGCEKSNNNYTLLDFITAKKSVSKEKIVLRDCNININGNMPLVMQPVFQSFQKRTLVKQNTSKLSMLRKFFSAEQKDSKESVELLPNSEFSLLTSPFQAYFPGLIKTQEIIKENNGLCDIPSLSNLSNLTSTSDKKKKKSLAIVLLALAIDAELDESFFKAIEKSEQLIKLMRTIAKTNLSRDAFQLLKRLSTDF</sequence>
<dbReference type="Proteomes" id="UP001652625">
    <property type="component" value="Chromosome 08"/>
</dbReference>
<dbReference type="RefSeq" id="XP_065659323.1">
    <property type="nucleotide sequence ID" value="XM_065803251.1"/>
</dbReference>
<proteinExistence type="predicted"/>
<accession>A0ABM4CCB9</accession>
<organism evidence="1 2">
    <name type="scientific">Hydra vulgaris</name>
    <name type="common">Hydra</name>
    <name type="synonym">Hydra attenuata</name>
    <dbReference type="NCBI Taxonomy" id="6087"/>
    <lineage>
        <taxon>Eukaryota</taxon>
        <taxon>Metazoa</taxon>
        <taxon>Cnidaria</taxon>
        <taxon>Hydrozoa</taxon>
        <taxon>Hydroidolina</taxon>
        <taxon>Anthoathecata</taxon>
        <taxon>Aplanulata</taxon>
        <taxon>Hydridae</taxon>
        <taxon>Hydra</taxon>
    </lineage>
</organism>
<evidence type="ECO:0000313" key="3">
    <source>
        <dbReference type="RefSeq" id="XP_065659324.1"/>
    </source>
</evidence>
<evidence type="ECO:0000313" key="2">
    <source>
        <dbReference type="RefSeq" id="XP_065659323.1"/>
    </source>
</evidence>
<evidence type="ECO:0000313" key="1">
    <source>
        <dbReference type="Proteomes" id="UP001652625"/>
    </source>
</evidence>
<gene>
    <name evidence="2 3" type="primary">LOC105844026</name>
</gene>
<protein>
    <submittedName>
        <fullName evidence="2 3">Uncharacterized protein LOC105844026</fullName>
    </submittedName>
</protein>
<dbReference type="GeneID" id="105844026"/>
<reference evidence="2 3" key="1">
    <citation type="submission" date="2025-05" db="UniProtKB">
        <authorList>
            <consortium name="RefSeq"/>
        </authorList>
    </citation>
    <scope>IDENTIFICATION</scope>
</reference>